<dbReference type="Pfam" id="PF04851">
    <property type="entry name" value="ResIII"/>
    <property type="match status" value="1"/>
</dbReference>
<sequence>MAARSPLFNILGEDFLTLVAKHIGDDWRTFFIDLGFETFDLPHFSHKVDSLLETILNGLHSWKKKPLTDKSSKSTSIKEIFDLIIEGLELNGCRTIAEKIQSNFTSSDISNENRAKASNQVNLVVSVTEHKIISKKRVIEETLDVQDSGCKSKKSKYGDDIDESNDNRVKQRVFSVLTSPTENKVNSKRWADDKLYVEDSPIDSKKSKHDDRETVEQTPNSCIVLRKYQEELAEKALQGKNTIICVVTNAGKTIVAFHIIDEHIRRNPKAKVVFMARTNPLLDQQYKKACKYLKHLQESNDIKIFLVGQESTDESARLQFDNGRLFFMTPQLLMNKMKLKEKLALPINKFSMLVLDECHHVHGKTPYNDIMATYRKAKYDEQGLKLPQIVGLTASPGTNKATDESSAQKHLINIMINMDVIHLSTVRTHTANLLEHISEVKQVKLQTEVRKRNPVQDKLKSSISDVEGKFRSEKVQQFLDTYMQDAKQNLQNPPNEKLEQTYIQWITETRLKVENVLNKDAYVPRLMLTYLRHLDIYAECLEMNSLLDTYEVVDLINTKMSQDSIQSKNANTLEEKQISKYLNEVCIFMKSLETQQVDENPNVTTIINILEEEYKKEGDSSRFLIFVRTRVTAKALAKRLQHLKHLNCQYFTGSQVGLEDGGLTKHKQLEVIDNFKSGVHKCIVATAVASEGIDIPECTMIIRYRFTANEITSYQMKGIK</sequence>
<dbReference type="Gene3D" id="1.20.1320.30">
    <property type="match status" value="1"/>
</dbReference>
<evidence type="ECO:0000313" key="5">
    <source>
        <dbReference type="Proteomes" id="UP000596742"/>
    </source>
</evidence>
<accession>A0A8B6HPM2</accession>
<dbReference type="CDD" id="cd01670">
    <property type="entry name" value="Death"/>
    <property type="match status" value="1"/>
</dbReference>
<dbReference type="PROSITE" id="PS51192">
    <property type="entry name" value="HELICASE_ATP_BIND_1"/>
    <property type="match status" value="1"/>
</dbReference>
<evidence type="ECO:0000259" key="1">
    <source>
        <dbReference type="PROSITE" id="PS50017"/>
    </source>
</evidence>
<dbReference type="SMART" id="SM00487">
    <property type="entry name" value="DEXDc"/>
    <property type="match status" value="1"/>
</dbReference>
<dbReference type="SUPFAM" id="SSF52540">
    <property type="entry name" value="P-loop containing nucleoside triphosphate hydrolases"/>
    <property type="match status" value="2"/>
</dbReference>
<dbReference type="Gene3D" id="1.10.533.10">
    <property type="entry name" value="Death Domain, Fas"/>
    <property type="match status" value="1"/>
</dbReference>
<dbReference type="InterPro" id="IPR001650">
    <property type="entry name" value="Helicase_C-like"/>
</dbReference>
<dbReference type="GO" id="GO:0016787">
    <property type="term" value="F:hydrolase activity"/>
    <property type="evidence" value="ECO:0007669"/>
    <property type="project" value="InterPro"/>
</dbReference>
<reference evidence="4" key="1">
    <citation type="submission" date="2018-11" db="EMBL/GenBank/DDBJ databases">
        <authorList>
            <person name="Alioto T."/>
            <person name="Alioto T."/>
        </authorList>
    </citation>
    <scope>NUCLEOTIDE SEQUENCE</scope>
</reference>
<dbReference type="PANTHER" id="PTHR14074">
    <property type="entry name" value="HELICASE WITH DEATH DOMAIN-RELATED"/>
    <property type="match status" value="1"/>
</dbReference>
<dbReference type="InterPro" id="IPR041204">
    <property type="entry name" value="RIG-I-like_C"/>
</dbReference>
<dbReference type="Pfam" id="PF18119">
    <property type="entry name" value="RIG-I_C"/>
    <property type="match status" value="1"/>
</dbReference>
<evidence type="ECO:0000259" key="2">
    <source>
        <dbReference type="PROSITE" id="PS51192"/>
    </source>
</evidence>
<dbReference type="EMBL" id="UYJE01010368">
    <property type="protein sequence ID" value="VDI82498.1"/>
    <property type="molecule type" value="Genomic_DNA"/>
</dbReference>
<evidence type="ECO:0000313" key="4">
    <source>
        <dbReference type="EMBL" id="VDI82498.1"/>
    </source>
</evidence>
<keyword evidence="5" id="KW-1185">Reference proteome</keyword>
<dbReference type="GO" id="GO:0005737">
    <property type="term" value="C:cytoplasm"/>
    <property type="evidence" value="ECO:0007669"/>
    <property type="project" value="TreeGrafter"/>
</dbReference>
<organism evidence="4 5">
    <name type="scientific">Mytilus galloprovincialis</name>
    <name type="common">Mediterranean mussel</name>
    <dbReference type="NCBI Taxonomy" id="29158"/>
    <lineage>
        <taxon>Eukaryota</taxon>
        <taxon>Metazoa</taxon>
        <taxon>Spiralia</taxon>
        <taxon>Lophotrochozoa</taxon>
        <taxon>Mollusca</taxon>
        <taxon>Bivalvia</taxon>
        <taxon>Autobranchia</taxon>
        <taxon>Pteriomorphia</taxon>
        <taxon>Mytilida</taxon>
        <taxon>Mytiloidea</taxon>
        <taxon>Mytilidae</taxon>
        <taxon>Mytilinae</taxon>
        <taxon>Mytilus</taxon>
    </lineage>
</organism>
<feature type="domain" description="Helicase ATP-binding" evidence="2">
    <location>
        <begin position="233"/>
        <end position="414"/>
    </location>
</feature>
<feature type="domain" description="Death" evidence="1">
    <location>
        <begin position="12"/>
        <end position="104"/>
    </location>
</feature>
<gene>
    <name evidence="4" type="ORF">MGAL_10B052443</name>
</gene>
<protein>
    <submittedName>
        <fullName evidence="4">Uncharacterized protein</fullName>
    </submittedName>
</protein>
<dbReference type="GO" id="GO:0005524">
    <property type="term" value="F:ATP binding"/>
    <property type="evidence" value="ECO:0007669"/>
    <property type="project" value="InterPro"/>
</dbReference>
<feature type="domain" description="Helicase C-terminal" evidence="3">
    <location>
        <begin position="602"/>
        <end position="720"/>
    </location>
</feature>
<evidence type="ECO:0000259" key="3">
    <source>
        <dbReference type="PROSITE" id="PS51194"/>
    </source>
</evidence>
<proteinExistence type="predicted"/>
<dbReference type="OrthoDB" id="6150506at2759"/>
<dbReference type="InterPro" id="IPR051363">
    <property type="entry name" value="RLR_Helicase"/>
</dbReference>
<dbReference type="AlphaFoldDB" id="A0A8B6HPM2"/>
<dbReference type="Gene3D" id="3.40.50.300">
    <property type="entry name" value="P-loop containing nucleotide triphosphate hydrolases"/>
    <property type="match status" value="2"/>
</dbReference>
<dbReference type="PANTHER" id="PTHR14074:SF16">
    <property type="entry name" value="ANTIVIRAL INNATE IMMUNE RESPONSE RECEPTOR RIG-I"/>
    <property type="match status" value="1"/>
</dbReference>
<dbReference type="InterPro" id="IPR011029">
    <property type="entry name" value="DEATH-like_dom_sf"/>
</dbReference>
<dbReference type="SUPFAM" id="SSF47986">
    <property type="entry name" value="DEATH domain"/>
    <property type="match status" value="1"/>
</dbReference>
<dbReference type="PROSITE" id="PS51194">
    <property type="entry name" value="HELICASE_CTER"/>
    <property type="match status" value="1"/>
</dbReference>
<dbReference type="InterPro" id="IPR000488">
    <property type="entry name" value="Death_dom"/>
</dbReference>
<dbReference type="Proteomes" id="UP000596742">
    <property type="component" value="Unassembled WGS sequence"/>
</dbReference>
<dbReference type="GO" id="GO:0003677">
    <property type="term" value="F:DNA binding"/>
    <property type="evidence" value="ECO:0007669"/>
    <property type="project" value="InterPro"/>
</dbReference>
<dbReference type="PROSITE" id="PS50017">
    <property type="entry name" value="DEATH_DOMAIN"/>
    <property type="match status" value="1"/>
</dbReference>
<name>A0A8B6HPM2_MYTGA</name>
<dbReference type="GO" id="GO:0007165">
    <property type="term" value="P:signal transduction"/>
    <property type="evidence" value="ECO:0007669"/>
    <property type="project" value="InterPro"/>
</dbReference>
<dbReference type="InterPro" id="IPR027417">
    <property type="entry name" value="P-loop_NTPase"/>
</dbReference>
<dbReference type="SMART" id="SM00490">
    <property type="entry name" value="HELICc"/>
    <property type="match status" value="1"/>
</dbReference>
<dbReference type="InterPro" id="IPR014001">
    <property type="entry name" value="Helicase_ATP-bd"/>
</dbReference>
<comment type="caution">
    <text evidence="4">The sequence shown here is derived from an EMBL/GenBank/DDBJ whole genome shotgun (WGS) entry which is preliminary data.</text>
</comment>
<dbReference type="Pfam" id="PF00271">
    <property type="entry name" value="Helicase_C"/>
    <property type="match status" value="1"/>
</dbReference>
<dbReference type="InterPro" id="IPR006935">
    <property type="entry name" value="Helicase/UvrB_N"/>
</dbReference>